<dbReference type="PIRSF" id="PIRSF006060">
    <property type="entry name" value="AA_transporter"/>
    <property type="match status" value="1"/>
</dbReference>
<dbReference type="NCBIfam" id="TIGR00905">
    <property type="entry name" value="2A0302"/>
    <property type="match status" value="1"/>
</dbReference>
<feature type="transmembrane region" description="Helical" evidence="9">
    <location>
        <begin position="43"/>
        <end position="64"/>
    </location>
</feature>
<dbReference type="Proteomes" id="UP001501787">
    <property type="component" value="Unassembled WGS sequence"/>
</dbReference>
<dbReference type="InterPro" id="IPR002293">
    <property type="entry name" value="AA/rel_permease1"/>
</dbReference>
<keyword evidence="3" id="KW-0813">Transport</keyword>
<comment type="caution">
    <text evidence="10">The sequence shown here is derived from an EMBL/GenBank/DDBJ whole genome shotgun (WGS) entry which is preliminary data.</text>
</comment>
<gene>
    <name evidence="10" type="ORF">GCM10009129_11070</name>
</gene>
<evidence type="ECO:0000256" key="5">
    <source>
        <dbReference type="ARBA" id="ARBA00022692"/>
    </source>
</evidence>
<keyword evidence="5 9" id="KW-0812">Transmembrane</keyword>
<dbReference type="EMBL" id="BAAAFR010000001">
    <property type="protein sequence ID" value="GAA0315576.1"/>
    <property type="molecule type" value="Genomic_DNA"/>
</dbReference>
<evidence type="ECO:0000256" key="8">
    <source>
        <dbReference type="ARBA" id="ARBA00023136"/>
    </source>
</evidence>
<keyword evidence="7 9" id="KW-1133">Transmembrane helix</keyword>
<proteinExistence type="inferred from homology"/>
<comment type="subcellular location">
    <subcellularLocation>
        <location evidence="1">Cell membrane</location>
        <topology evidence="1">Multi-pass membrane protein</topology>
    </subcellularLocation>
</comment>
<evidence type="ECO:0000256" key="7">
    <source>
        <dbReference type="ARBA" id="ARBA00022989"/>
    </source>
</evidence>
<sequence>MMQNGQKLGLTMLTALVFSSMVGAGVFSLPQNMAEVAGVDAIITAWLITGVGIMFLAGCFLHLSRLKPDMDGGIYTYAKNGFGDLAGFFSAWGYWLCATIGVVGYLVVAFSALGSFVDSPNEVIFGEGNTLWALVGESAILWLVHYLVLRGVKQAAFINLLATLAKSLPLIAFIVFAYYSFDVQTFSADRAGTTLEAPFMDQVKNTMLITLWVFTGVEGAIVLSLRAKKRADIGRATYLGVLFALVLYVGITLLSLGVMTRGDVAALSNPSMAGIMTQMTGTIGKWGISIGLIISVLASYLSWILYSAEVPYTAAKYHAFPRIFTKQNAQGTPTASLMLTSVTVQLCLLMIFLTGEGYNTLVIISTSMILIPYFLVGAYLVKVSFAQNERWYIKATGLGASVYGLWLVYAAGLDNLLLSLVLYVPGLAIYFYSRYQARQQGLQQPL</sequence>
<feature type="transmembrane region" description="Helical" evidence="9">
    <location>
        <begin position="335"/>
        <end position="355"/>
    </location>
</feature>
<evidence type="ECO:0000256" key="4">
    <source>
        <dbReference type="ARBA" id="ARBA00022475"/>
    </source>
</evidence>
<dbReference type="Gene3D" id="1.20.1740.10">
    <property type="entry name" value="Amino acid/polyamine transporter I"/>
    <property type="match status" value="1"/>
</dbReference>
<evidence type="ECO:0000256" key="3">
    <source>
        <dbReference type="ARBA" id="ARBA00022448"/>
    </source>
</evidence>
<feature type="transmembrane region" description="Helical" evidence="9">
    <location>
        <begin position="207"/>
        <end position="225"/>
    </location>
</feature>
<evidence type="ECO:0000313" key="10">
    <source>
        <dbReference type="EMBL" id="GAA0315576.1"/>
    </source>
</evidence>
<feature type="transmembrane region" description="Helical" evidence="9">
    <location>
        <begin position="237"/>
        <end position="259"/>
    </location>
</feature>
<feature type="transmembrane region" description="Helical" evidence="9">
    <location>
        <begin position="130"/>
        <end position="149"/>
    </location>
</feature>
<feature type="transmembrane region" description="Helical" evidence="9">
    <location>
        <begin position="156"/>
        <end position="179"/>
    </location>
</feature>
<evidence type="ECO:0000256" key="9">
    <source>
        <dbReference type="SAM" id="Phobius"/>
    </source>
</evidence>
<protein>
    <submittedName>
        <fullName evidence="10">Basic amino acid/polyamine antiporter</fullName>
    </submittedName>
</protein>
<organism evidence="10 11">
    <name type="scientific">Psychrobacter aestuarii</name>
    <dbReference type="NCBI Taxonomy" id="556327"/>
    <lineage>
        <taxon>Bacteria</taxon>
        <taxon>Pseudomonadati</taxon>
        <taxon>Pseudomonadota</taxon>
        <taxon>Gammaproteobacteria</taxon>
        <taxon>Moraxellales</taxon>
        <taxon>Moraxellaceae</taxon>
        <taxon>Psychrobacter</taxon>
    </lineage>
</organism>
<evidence type="ECO:0000256" key="6">
    <source>
        <dbReference type="ARBA" id="ARBA00022970"/>
    </source>
</evidence>
<keyword evidence="4" id="KW-1003">Cell membrane</keyword>
<accession>A0ABN0VRN0</accession>
<keyword evidence="11" id="KW-1185">Reference proteome</keyword>
<name>A0ABN0VRN0_9GAMM</name>
<dbReference type="InterPro" id="IPR004754">
    <property type="entry name" value="Amino_acid_antiprt"/>
</dbReference>
<dbReference type="Pfam" id="PF13520">
    <property type="entry name" value="AA_permease_2"/>
    <property type="match status" value="1"/>
</dbReference>
<feature type="transmembrane region" description="Helical" evidence="9">
    <location>
        <begin position="361"/>
        <end position="380"/>
    </location>
</feature>
<dbReference type="PANTHER" id="PTHR42770">
    <property type="entry name" value="AMINO ACID TRANSPORTER-RELATED"/>
    <property type="match status" value="1"/>
</dbReference>
<reference evidence="10 11" key="1">
    <citation type="journal article" date="2019" name="Int. J. Syst. Evol. Microbiol.">
        <title>The Global Catalogue of Microorganisms (GCM) 10K type strain sequencing project: providing services to taxonomists for standard genome sequencing and annotation.</title>
        <authorList>
            <consortium name="The Broad Institute Genomics Platform"/>
            <consortium name="The Broad Institute Genome Sequencing Center for Infectious Disease"/>
            <person name="Wu L."/>
            <person name="Ma J."/>
        </authorList>
    </citation>
    <scope>NUCLEOTIDE SEQUENCE [LARGE SCALE GENOMIC DNA]</scope>
    <source>
        <strain evidence="10 11">JCM 16343</strain>
    </source>
</reference>
<feature type="transmembrane region" description="Helical" evidence="9">
    <location>
        <begin position="286"/>
        <end position="306"/>
    </location>
</feature>
<evidence type="ECO:0000256" key="2">
    <source>
        <dbReference type="ARBA" id="ARBA00008220"/>
    </source>
</evidence>
<feature type="transmembrane region" description="Helical" evidence="9">
    <location>
        <begin position="85"/>
        <end position="110"/>
    </location>
</feature>
<evidence type="ECO:0000256" key="1">
    <source>
        <dbReference type="ARBA" id="ARBA00004651"/>
    </source>
</evidence>
<dbReference type="InterPro" id="IPR050367">
    <property type="entry name" value="APC_superfamily"/>
</dbReference>
<keyword evidence="8 9" id="KW-0472">Membrane</keyword>
<dbReference type="PANTHER" id="PTHR42770:SF4">
    <property type="entry name" value="ARGININE_ORNITHINE ANTIPORTER-RELATED"/>
    <property type="match status" value="1"/>
</dbReference>
<evidence type="ECO:0000313" key="11">
    <source>
        <dbReference type="Proteomes" id="UP001501787"/>
    </source>
</evidence>
<comment type="similarity">
    <text evidence="2">Belongs to the amino acid-polyamine-organocation (APC) superfamily. Basic amino acid/polyamine antiporter (APA) (TC 2.A.3.2) family.</text>
</comment>
<keyword evidence="6" id="KW-0029">Amino-acid transport</keyword>